<comment type="caution">
    <text evidence="1">The sequence shown here is derived from an EMBL/GenBank/DDBJ whole genome shotgun (WGS) entry which is preliminary data.</text>
</comment>
<dbReference type="RefSeq" id="WP_058219053.1">
    <property type="nucleotide sequence ID" value="NZ_LKLN01000009.1"/>
</dbReference>
<dbReference type="PANTHER" id="PTHR30121">
    <property type="entry name" value="UNCHARACTERIZED PROTEIN YJGR-RELATED"/>
    <property type="match status" value="1"/>
</dbReference>
<dbReference type="EMBL" id="LKLN01000009">
    <property type="protein sequence ID" value="KSU07568.1"/>
    <property type="molecule type" value="Genomic_DNA"/>
</dbReference>
<name>A0A0V8D1U5_LACLL</name>
<dbReference type="PATRIC" id="fig|1360.105.peg.367"/>
<evidence type="ECO:0000313" key="2">
    <source>
        <dbReference type="Proteomes" id="UP000053058"/>
    </source>
</evidence>
<dbReference type="Proteomes" id="UP000053058">
    <property type="component" value="Unassembled WGS sequence"/>
</dbReference>
<dbReference type="PANTHER" id="PTHR30121:SF6">
    <property type="entry name" value="SLR6007 PROTEIN"/>
    <property type="match status" value="1"/>
</dbReference>
<reference evidence="2" key="1">
    <citation type="submission" date="2015-10" db="EMBL/GenBank/DDBJ databases">
        <title>Draft Genome Sequences of 11 Lactococcus lactis subspecies cremoris strains.</title>
        <authorList>
            <person name="Wels M."/>
            <person name="Backus L."/>
            <person name="Boekhorst J."/>
            <person name="Dijkstra A."/>
            <person name="Beerthuizen M."/>
            <person name="Kelly W."/>
            <person name="Siezen R."/>
            <person name="Bachmann H."/>
            <person name="Van Hijum S."/>
        </authorList>
    </citation>
    <scope>NUCLEOTIDE SEQUENCE [LARGE SCALE GENOMIC DNA]</scope>
    <source>
        <strain evidence="2">KF282</strain>
    </source>
</reference>
<dbReference type="AlphaFoldDB" id="A0A0V8D1U5"/>
<dbReference type="InterPro" id="IPR051162">
    <property type="entry name" value="T4SS_component"/>
</dbReference>
<dbReference type="Pfam" id="PF12846">
    <property type="entry name" value="AAA_10"/>
    <property type="match status" value="1"/>
</dbReference>
<dbReference type="SUPFAM" id="SSF52540">
    <property type="entry name" value="P-loop containing nucleoside triphosphate hydrolases"/>
    <property type="match status" value="1"/>
</dbReference>
<gene>
    <name evidence="1" type="ORF">KF282_0364</name>
</gene>
<dbReference type="PIRSF" id="PIRSF015040">
    <property type="entry name" value="ATPase_SAG2001_prd"/>
    <property type="match status" value="1"/>
</dbReference>
<dbReference type="InterPro" id="IPR016628">
    <property type="entry name" value="ATPase_SAG2001_prd"/>
</dbReference>
<proteinExistence type="predicted"/>
<dbReference type="InterPro" id="IPR027417">
    <property type="entry name" value="P-loop_NTPase"/>
</dbReference>
<accession>A0A0V8D1U5</accession>
<dbReference type="Gene3D" id="3.40.50.300">
    <property type="entry name" value="P-loop containing nucleotide triphosphate hydrolases"/>
    <property type="match status" value="2"/>
</dbReference>
<evidence type="ECO:0000313" key="1">
    <source>
        <dbReference type="EMBL" id="KSU07568.1"/>
    </source>
</evidence>
<organism evidence="1 2">
    <name type="scientific">Lactococcus lactis subsp. lactis</name>
    <name type="common">Streptococcus lactis</name>
    <dbReference type="NCBI Taxonomy" id="1360"/>
    <lineage>
        <taxon>Bacteria</taxon>
        <taxon>Bacillati</taxon>
        <taxon>Bacillota</taxon>
        <taxon>Bacilli</taxon>
        <taxon>Lactobacillales</taxon>
        <taxon>Streptococcaceae</taxon>
        <taxon>Lactococcus</taxon>
    </lineage>
</organism>
<sequence length="855" mass="98186">MFKNRKYNDIIAFHKNLMLKENGQVYAMFEVPAMNLSRTDEQAKETAKAIQHSAFLELIPYHNGEILTLPMNLDVFSRYQVLSDDLADDTRELAEYMFDGTLDLFAEEMGTPYEYRYFMVVPLKNNFISTNLIKTIKTTFEQFKTQAMGYLKEKQFYDNWYEEYEGLNDTLSSTLSTLDAKPTNGEQTLFINRYQYLRGLYYNRDHEVHMMENSVTNLEEVRKKYFVDGTSRLGNDYGESVVKVLPVAYLPNNVSYFHLAEYIQTMPFPVEINTKYYFNKRKGWNSVKKKAERALGRLKQTQIEAYEKDSIQNDNIGASVEVLGDVIQRDNANEVFLSYLMTLIITGESVEEVEWKQNHLMEKMKAYDVELSSAMGDQPYLLDKLTFASDLLATDKNWIQPMSIESFCENLFFVTEKVGFDYGFYVGRVDGSSRNYGGDFKQALADSNNLVFVNPFAVNKDILGKVTNNPATDVTGETGAGKSFLAKLLFLFMTLMKSKNLYVDPKAEMRKQYLKVMEDYKSLPIPNDDASEKEIWSYNFKQAIVRYIEKINFITFDAENENNHGVLDPIVFLTGQEAIDLSKTLVKQVIPKEYRNIDFDTEFPNAVELFLEKRKSGEQVGLLSVFEYLEDSSSEGISKVAKYLIGNSHRSVLSLIFSSGQNKAISMDSRITILEVQGLTLPQANDEPEQFTDAQINSLAIMYALGHFCTWFGRRDKSENTSTLFDEAWFLESTPIGAHILKEKRRTGRSYNDFTFQVSQSVKDKSEVQGLKDSTSFGQTFAFLEPNEVDEELDYLKIPKTDESRKMMNTMTRAQCIYKDCFGRKSRITVDGAFPEIAELFKTQEGKNASARKVA</sequence>
<protein>
    <submittedName>
        <fullName evidence="1">Putative conjugal transfer protein</fullName>
    </submittedName>
</protein>